<dbReference type="PIRSF" id="PIRSF006728">
    <property type="entry name" value="CinA"/>
    <property type="match status" value="1"/>
</dbReference>
<evidence type="ECO:0000259" key="2">
    <source>
        <dbReference type="SMART" id="SM00852"/>
    </source>
</evidence>
<dbReference type="Gene3D" id="3.90.950.20">
    <property type="entry name" value="CinA-like"/>
    <property type="match status" value="1"/>
</dbReference>
<sequence length="429" mass="46775">MIAEFISVGTEILLGNIVNTNANYLAVKCAELGISNFYQVSVGDNEDRLSQTLNMALSRSDIVILTGGLGPTKDDLTKEVTAKVLQRNLIEDARSKERIMKYFKDRKFDAIPENNWKQALIIEGSLVIDNHNGTAPGLIVKTDESNDVVSHMNPYNNKVIILLPGPPNELIPMFESDIIPFLRKLQPGILYSEMVKICGIGESKAEIMVQDLIEQQTNPTIATYAKNGEVHIRITAAADSEENGKLLVKPLVDELKRRFTTAIYTTDESENLEDVVVSMLAKHHIRLTTAESCTGGLIAGRIVNVPGASAVLGEGFITYSNEAKQKYLKVSAQTLMKYGAVSKETAAEMAQGAASVSESNASLAVTGIAGPDGGTEEKPVGLVYIGCTVNGKIRVKECRLKGNRQKIRDLTVIYALDLLRNAIMEEYGI</sequence>
<dbReference type="InterPro" id="IPR036653">
    <property type="entry name" value="CinA-like_C"/>
</dbReference>
<dbReference type="Gene3D" id="3.40.980.10">
    <property type="entry name" value="MoaB/Mog-like domain"/>
    <property type="match status" value="1"/>
</dbReference>
<dbReference type="Pfam" id="PF02464">
    <property type="entry name" value="CinA"/>
    <property type="match status" value="1"/>
</dbReference>
<reference evidence="3 4" key="1">
    <citation type="submission" date="2020-01" db="EMBL/GenBank/DDBJ databases">
        <title>Genome analysis of Anaerocolumna sp. CBA3638.</title>
        <authorList>
            <person name="Kim J."/>
            <person name="Roh S.W."/>
        </authorList>
    </citation>
    <scope>NUCLEOTIDE SEQUENCE [LARGE SCALE GENOMIC DNA]</scope>
    <source>
        <strain evidence="3 4">CBA3638</strain>
    </source>
</reference>
<protein>
    <recommendedName>
        <fullName evidence="1">Putative competence-damage inducible protein</fullName>
    </recommendedName>
</protein>
<feature type="domain" description="MoaB/Mog" evidence="2">
    <location>
        <begin position="4"/>
        <end position="185"/>
    </location>
</feature>
<dbReference type="NCBIfam" id="NF001813">
    <property type="entry name" value="PRK00549.1"/>
    <property type="match status" value="1"/>
</dbReference>
<dbReference type="InterPro" id="IPR041424">
    <property type="entry name" value="CinA_KH"/>
</dbReference>
<proteinExistence type="inferred from homology"/>
<comment type="similarity">
    <text evidence="1">Belongs to the CinA family.</text>
</comment>
<dbReference type="InterPro" id="IPR001453">
    <property type="entry name" value="MoaB/Mog_dom"/>
</dbReference>
<accession>A0A6P1TLU2</accession>
<evidence type="ECO:0000256" key="1">
    <source>
        <dbReference type="HAMAP-Rule" id="MF_00226"/>
    </source>
</evidence>
<evidence type="ECO:0000313" key="3">
    <source>
        <dbReference type="EMBL" id="QHQ62190.1"/>
    </source>
</evidence>
<dbReference type="InterPro" id="IPR050101">
    <property type="entry name" value="CinA"/>
</dbReference>
<dbReference type="KEGG" id="anr:Ana3638_16535"/>
<dbReference type="Pfam" id="PF18146">
    <property type="entry name" value="CinA_KH"/>
    <property type="match status" value="1"/>
</dbReference>
<organism evidence="3 4">
    <name type="scientific">Anaerocolumna sedimenticola</name>
    <dbReference type="NCBI Taxonomy" id="2696063"/>
    <lineage>
        <taxon>Bacteria</taxon>
        <taxon>Bacillati</taxon>
        <taxon>Bacillota</taxon>
        <taxon>Clostridia</taxon>
        <taxon>Lachnospirales</taxon>
        <taxon>Lachnospiraceae</taxon>
        <taxon>Anaerocolumna</taxon>
    </lineage>
</organism>
<keyword evidence="4" id="KW-1185">Reference proteome</keyword>
<dbReference type="Proteomes" id="UP000464314">
    <property type="component" value="Chromosome"/>
</dbReference>
<dbReference type="CDD" id="cd00885">
    <property type="entry name" value="cinA"/>
    <property type="match status" value="1"/>
</dbReference>
<dbReference type="InterPro" id="IPR036425">
    <property type="entry name" value="MoaB/Mog-like_dom_sf"/>
</dbReference>
<evidence type="ECO:0000313" key="4">
    <source>
        <dbReference type="Proteomes" id="UP000464314"/>
    </source>
</evidence>
<dbReference type="SUPFAM" id="SSF142433">
    <property type="entry name" value="CinA-like"/>
    <property type="match status" value="1"/>
</dbReference>
<dbReference type="SMART" id="SM00852">
    <property type="entry name" value="MoCF_biosynth"/>
    <property type="match status" value="1"/>
</dbReference>
<dbReference type="RefSeq" id="WP_161839015.1">
    <property type="nucleotide sequence ID" value="NZ_CP048000.1"/>
</dbReference>
<dbReference type="PANTHER" id="PTHR13939:SF0">
    <property type="entry name" value="NMN AMIDOHYDROLASE-LIKE PROTEIN YFAY"/>
    <property type="match status" value="1"/>
</dbReference>
<dbReference type="AlphaFoldDB" id="A0A6P1TLU2"/>
<dbReference type="EMBL" id="CP048000">
    <property type="protein sequence ID" value="QHQ62190.1"/>
    <property type="molecule type" value="Genomic_DNA"/>
</dbReference>
<dbReference type="InterPro" id="IPR008135">
    <property type="entry name" value="Competence-induced_CinA"/>
</dbReference>
<dbReference type="SUPFAM" id="SSF53218">
    <property type="entry name" value="Molybdenum cofactor biosynthesis proteins"/>
    <property type="match status" value="1"/>
</dbReference>
<dbReference type="HAMAP" id="MF_00226_B">
    <property type="entry name" value="CinA_B"/>
    <property type="match status" value="1"/>
</dbReference>
<dbReference type="NCBIfam" id="TIGR00200">
    <property type="entry name" value="cinA_nterm"/>
    <property type="match status" value="1"/>
</dbReference>
<name>A0A6P1TLU2_9FIRM</name>
<dbReference type="Gene3D" id="3.30.70.2860">
    <property type="match status" value="1"/>
</dbReference>
<gene>
    <name evidence="1" type="primary">cinA</name>
    <name evidence="3" type="ORF">Ana3638_16535</name>
</gene>
<dbReference type="Pfam" id="PF00994">
    <property type="entry name" value="MoCF_biosynth"/>
    <property type="match status" value="1"/>
</dbReference>
<dbReference type="NCBIfam" id="TIGR00199">
    <property type="entry name" value="PncC_domain"/>
    <property type="match status" value="1"/>
</dbReference>
<dbReference type="PANTHER" id="PTHR13939">
    <property type="entry name" value="NICOTINAMIDE-NUCLEOTIDE AMIDOHYDROLASE PNCC"/>
    <property type="match status" value="1"/>
</dbReference>
<dbReference type="InterPro" id="IPR008136">
    <property type="entry name" value="CinA_C"/>
</dbReference>